<organism evidence="13 14">
    <name type="scientific">Nocardioides aquiterrae</name>
    <dbReference type="NCBI Taxonomy" id="203799"/>
    <lineage>
        <taxon>Bacteria</taxon>
        <taxon>Bacillati</taxon>
        <taxon>Actinomycetota</taxon>
        <taxon>Actinomycetes</taxon>
        <taxon>Propionibacteriales</taxon>
        <taxon>Nocardioidaceae</taxon>
        <taxon>Nocardioides</taxon>
    </lineage>
</organism>
<dbReference type="PANTHER" id="PTHR11136">
    <property type="entry name" value="FOLYLPOLYGLUTAMATE SYNTHASE-RELATED"/>
    <property type="match status" value="1"/>
</dbReference>
<dbReference type="Gene3D" id="3.90.190.20">
    <property type="entry name" value="Mur ligase, C-terminal domain"/>
    <property type="match status" value="1"/>
</dbReference>
<keyword evidence="6 10" id="KW-0067">ATP-binding</keyword>
<evidence type="ECO:0000256" key="8">
    <source>
        <dbReference type="ARBA" id="ARBA00030592"/>
    </source>
</evidence>
<reference evidence="13 14" key="1">
    <citation type="journal article" date="2019" name="Int. J. Syst. Evol. Microbiol.">
        <title>The Global Catalogue of Microorganisms (GCM) 10K type strain sequencing project: providing services to taxonomists for standard genome sequencing and annotation.</title>
        <authorList>
            <consortium name="The Broad Institute Genomics Platform"/>
            <consortium name="The Broad Institute Genome Sequencing Center for Infectious Disease"/>
            <person name="Wu L."/>
            <person name="Ma J."/>
        </authorList>
    </citation>
    <scope>NUCLEOTIDE SEQUENCE [LARGE SCALE GENOMIC DNA]</scope>
    <source>
        <strain evidence="13 14">JCM 11813</strain>
    </source>
</reference>
<evidence type="ECO:0000259" key="12">
    <source>
        <dbReference type="Pfam" id="PF08245"/>
    </source>
</evidence>
<keyword evidence="5 10" id="KW-0547">Nucleotide-binding</keyword>
<evidence type="ECO:0000256" key="2">
    <source>
        <dbReference type="ARBA" id="ARBA00013025"/>
    </source>
</evidence>
<comment type="caution">
    <text evidence="13">The sequence shown here is derived from an EMBL/GenBank/DDBJ whole genome shotgun (WGS) entry which is preliminary data.</text>
</comment>
<dbReference type="InterPro" id="IPR001645">
    <property type="entry name" value="Folylpolyglutamate_synth"/>
</dbReference>
<dbReference type="NCBIfam" id="NF047860">
    <property type="entry name" value="Tet-DihydfolSynFolCMyb"/>
    <property type="match status" value="1"/>
</dbReference>
<comment type="catalytic activity">
    <reaction evidence="9">
        <text>(6S)-5,6,7,8-tetrahydrofolyl-(gamma-L-Glu)(n) + L-glutamate + ATP = (6S)-5,6,7,8-tetrahydrofolyl-(gamma-L-Glu)(n+1) + ADP + phosphate + H(+)</text>
        <dbReference type="Rhea" id="RHEA:10580"/>
        <dbReference type="Rhea" id="RHEA-COMP:14738"/>
        <dbReference type="Rhea" id="RHEA-COMP:14740"/>
        <dbReference type="ChEBI" id="CHEBI:15378"/>
        <dbReference type="ChEBI" id="CHEBI:29985"/>
        <dbReference type="ChEBI" id="CHEBI:30616"/>
        <dbReference type="ChEBI" id="CHEBI:43474"/>
        <dbReference type="ChEBI" id="CHEBI:141005"/>
        <dbReference type="ChEBI" id="CHEBI:456216"/>
        <dbReference type="EC" id="6.3.2.17"/>
    </reaction>
</comment>
<evidence type="ECO:0000256" key="6">
    <source>
        <dbReference type="ARBA" id="ARBA00022840"/>
    </source>
</evidence>
<keyword evidence="3 10" id="KW-0436">Ligase</keyword>
<dbReference type="EMBL" id="BAAAJE010000030">
    <property type="protein sequence ID" value="GAA1161698.1"/>
    <property type="molecule type" value="Genomic_DNA"/>
</dbReference>
<feature type="domain" description="Mur ligase central" evidence="12">
    <location>
        <begin position="54"/>
        <end position="280"/>
    </location>
</feature>
<dbReference type="Gene3D" id="3.40.1190.10">
    <property type="entry name" value="Mur-like, catalytic domain"/>
    <property type="match status" value="1"/>
</dbReference>
<evidence type="ECO:0000313" key="14">
    <source>
        <dbReference type="Proteomes" id="UP001499979"/>
    </source>
</evidence>
<accession>A0ABN1UQ82</accession>
<evidence type="ECO:0000256" key="1">
    <source>
        <dbReference type="ARBA" id="ARBA00008276"/>
    </source>
</evidence>
<evidence type="ECO:0000256" key="9">
    <source>
        <dbReference type="ARBA" id="ARBA00047493"/>
    </source>
</evidence>
<keyword evidence="7" id="KW-0460">Magnesium</keyword>
<evidence type="ECO:0000256" key="7">
    <source>
        <dbReference type="ARBA" id="ARBA00022842"/>
    </source>
</evidence>
<evidence type="ECO:0000313" key="13">
    <source>
        <dbReference type="EMBL" id="GAA1161698.1"/>
    </source>
</evidence>
<dbReference type="EC" id="6.3.2.17" evidence="2"/>
<evidence type="ECO:0000256" key="4">
    <source>
        <dbReference type="ARBA" id="ARBA00022723"/>
    </source>
</evidence>
<gene>
    <name evidence="13" type="ORF">GCM10009606_44610</name>
</gene>
<dbReference type="InterPro" id="IPR036565">
    <property type="entry name" value="Mur-like_cat_sf"/>
</dbReference>
<dbReference type="RefSeq" id="WP_343910386.1">
    <property type="nucleotide sequence ID" value="NZ_BAAAJE010000030.1"/>
</dbReference>
<sequence>MTETPRLAETFEEVEDALLSRWPETRLEPSLDRIRAFTELLGDPQRGYPVIHLTGTNGKTSTSRMIDTLLRALDLRTGRFTSPHVERMTERISIDGEPLTDEEFVRAFNDVAPYTHLVDEDQPHPLSFFETVVGMAYAAFADAPVDVAVVEVGMGGSWDATNVADAAVAVVLPVAVDHAAYLGDTPADIAVEKAGIIKPGSTAVLAEQAPDVAAILLARAAEVGATVVREGLEFGVVSRVPAVGGQMLSLQGLRARYDDVFLPLHGAHQAQNAAVALAAVEAFAAGGEQSQALDDEVVRAAFAEVTSPGRLEIVRRSPTIVLDAAHNPHGAEATAAALEDSFAFAPLIGVIGVMGDKDHEGLLAAFEPHLAHLVCTQNSTDRALPAEELAAAAREIFGEDRVSVARRLSDAIDQAAALAEAGEAFGDPLGSGAVLVTGSVVTVGEARSLLVRQGGRS</sequence>
<proteinExistence type="inferred from homology"/>
<protein>
    <recommendedName>
        <fullName evidence="2">tetrahydrofolate synthase</fullName>
        <ecNumber evidence="2">6.3.2.17</ecNumber>
    </recommendedName>
    <alternativeName>
        <fullName evidence="8">Tetrahydrofolylpolyglutamate synthase</fullName>
    </alternativeName>
</protein>
<feature type="domain" description="Mur ligase C-terminal" evidence="11">
    <location>
        <begin position="309"/>
        <end position="438"/>
    </location>
</feature>
<dbReference type="PANTHER" id="PTHR11136:SF0">
    <property type="entry name" value="DIHYDROFOLATE SYNTHETASE-RELATED"/>
    <property type="match status" value="1"/>
</dbReference>
<comment type="similarity">
    <text evidence="1 10">Belongs to the folylpolyglutamate synthase family.</text>
</comment>
<dbReference type="InterPro" id="IPR004101">
    <property type="entry name" value="Mur_ligase_C"/>
</dbReference>
<name>A0ABN1UQ82_9ACTN</name>
<dbReference type="NCBIfam" id="TIGR01499">
    <property type="entry name" value="folC"/>
    <property type="match status" value="1"/>
</dbReference>
<dbReference type="InterPro" id="IPR013221">
    <property type="entry name" value="Mur_ligase_cen"/>
</dbReference>
<dbReference type="InterPro" id="IPR036615">
    <property type="entry name" value="Mur_ligase_C_dom_sf"/>
</dbReference>
<dbReference type="Pfam" id="PF02875">
    <property type="entry name" value="Mur_ligase_C"/>
    <property type="match status" value="1"/>
</dbReference>
<dbReference type="SUPFAM" id="SSF53244">
    <property type="entry name" value="MurD-like peptide ligases, peptide-binding domain"/>
    <property type="match status" value="1"/>
</dbReference>
<keyword evidence="14" id="KW-1185">Reference proteome</keyword>
<evidence type="ECO:0000256" key="3">
    <source>
        <dbReference type="ARBA" id="ARBA00022598"/>
    </source>
</evidence>
<keyword evidence="4" id="KW-0479">Metal-binding</keyword>
<dbReference type="PIRSF" id="PIRSF001563">
    <property type="entry name" value="Folylpolyglu_synth"/>
    <property type="match status" value="1"/>
</dbReference>
<evidence type="ECO:0000259" key="11">
    <source>
        <dbReference type="Pfam" id="PF02875"/>
    </source>
</evidence>
<dbReference type="Proteomes" id="UP001499979">
    <property type="component" value="Unassembled WGS sequence"/>
</dbReference>
<dbReference type="Pfam" id="PF08245">
    <property type="entry name" value="Mur_ligase_M"/>
    <property type="match status" value="1"/>
</dbReference>
<dbReference type="SUPFAM" id="SSF53623">
    <property type="entry name" value="MurD-like peptide ligases, catalytic domain"/>
    <property type="match status" value="1"/>
</dbReference>
<evidence type="ECO:0000256" key="5">
    <source>
        <dbReference type="ARBA" id="ARBA00022741"/>
    </source>
</evidence>
<evidence type="ECO:0000256" key="10">
    <source>
        <dbReference type="PIRNR" id="PIRNR001563"/>
    </source>
</evidence>